<dbReference type="Proteomes" id="UP000823935">
    <property type="component" value="Unassembled WGS sequence"/>
</dbReference>
<comment type="caution">
    <text evidence="3">The sequence shown here is derived from an EMBL/GenBank/DDBJ whole genome shotgun (WGS) entry which is preliminary data.</text>
</comment>
<dbReference type="EMBL" id="DVIQ01000058">
    <property type="protein sequence ID" value="HIS31820.1"/>
    <property type="molecule type" value="Genomic_DNA"/>
</dbReference>
<comment type="function">
    <text evidence="2">Prevents the cell division inhibition by proteins MinC and MinD at internal division sites while permitting inhibition at polar sites. This ensures cell division at the proper site by restricting the formation of a division septum at the midpoint of the long axis of the cell.</text>
</comment>
<name>A0A9D1JK56_9FIRM</name>
<evidence type="ECO:0000256" key="2">
    <source>
        <dbReference type="ARBA" id="ARBA00025265"/>
    </source>
</evidence>
<dbReference type="InterPro" id="IPR036707">
    <property type="entry name" value="MinE_sf"/>
</dbReference>
<dbReference type="GO" id="GO:0032955">
    <property type="term" value="P:regulation of division septum assembly"/>
    <property type="evidence" value="ECO:0007669"/>
    <property type="project" value="InterPro"/>
</dbReference>
<dbReference type="SUPFAM" id="SSF55229">
    <property type="entry name" value="Cell division protein MinE topological specificity domain"/>
    <property type="match status" value="1"/>
</dbReference>
<organism evidence="3 4">
    <name type="scientific">Candidatus Limivivens intestinipullorum</name>
    <dbReference type="NCBI Taxonomy" id="2840858"/>
    <lineage>
        <taxon>Bacteria</taxon>
        <taxon>Bacillati</taxon>
        <taxon>Bacillota</taxon>
        <taxon>Clostridia</taxon>
        <taxon>Lachnospirales</taxon>
        <taxon>Lachnospiraceae</taxon>
        <taxon>Lachnospiraceae incertae sedis</taxon>
        <taxon>Candidatus Limivivens</taxon>
    </lineage>
</organism>
<reference evidence="3" key="2">
    <citation type="journal article" date="2021" name="PeerJ">
        <title>Extensive microbial diversity within the chicken gut microbiome revealed by metagenomics and culture.</title>
        <authorList>
            <person name="Gilroy R."/>
            <person name="Ravi A."/>
            <person name="Getino M."/>
            <person name="Pursley I."/>
            <person name="Horton D.L."/>
            <person name="Alikhan N.F."/>
            <person name="Baker D."/>
            <person name="Gharbi K."/>
            <person name="Hall N."/>
            <person name="Watson M."/>
            <person name="Adriaenssens E.M."/>
            <person name="Foster-Nyarko E."/>
            <person name="Jarju S."/>
            <person name="Secka A."/>
            <person name="Antonio M."/>
            <person name="Oren A."/>
            <person name="Chaudhuri R.R."/>
            <person name="La Ragione R."/>
            <person name="Hildebrand F."/>
            <person name="Pallen M.J."/>
        </authorList>
    </citation>
    <scope>NUCLEOTIDE SEQUENCE</scope>
    <source>
        <strain evidence="3">CHK190-19873</strain>
    </source>
</reference>
<gene>
    <name evidence="3" type="ORF">IAB44_09795</name>
</gene>
<evidence type="ECO:0000256" key="1">
    <source>
        <dbReference type="ARBA" id="ARBA00008168"/>
    </source>
</evidence>
<dbReference type="Pfam" id="PF03776">
    <property type="entry name" value="MinE"/>
    <property type="match status" value="1"/>
</dbReference>
<keyword evidence="3" id="KW-0131">Cell cycle</keyword>
<dbReference type="Gene3D" id="3.30.1070.10">
    <property type="entry name" value="Cell division topological specificity factor MinE"/>
    <property type="match status" value="1"/>
</dbReference>
<comment type="similarity">
    <text evidence="1">Belongs to the MinE family.</text>
</comment>
<dbReference type="AlphaFoldDB" id="A0A9D1JK56"/>
<reference evidence="3" key="1">
    <citation type="submission" date="2020-10" db="EMBL/GenBank/DDBJ databases">
        <authorList>
            <person name="Gilroy R."/>
        </authorList>
    </citation>
    <scope>NUCLEOTIDE SEQUENCE</scope>
    <source>
        <strain evidence="3">CHK190-19873</strain>
    </source>
</reference>
<proteinExistence type="inferred from homology"/>
<protein>
    <submittedName>
        <fullName evidence="3">Cell division topological specificity factor MinE</fullName>
    </submittedName>
</protein>
<evidence type="ECO:0000313" key="4">
    <source>
        <dbReference type="Proteomes" id="UP000823935"/>
    </source>
</evidence>
<sequence>MRKWGKTSKSVARSRLETVLFADRMNCQTEMVELIKRDILAVMDKYLDCSQYDVTVHLDIAARIKRGEKHAQTIQIKGL</sequence>
<dbReference type="GO" id="GO:0051301">
    <property type="term" value="P:cell division"/>
    <property type="evidence" value="ECO:0007669"/>
    <property type="project" value="UniProtKB-KW"/>
</dbReference>
<evidence type="ECO:0000313" key="3">
    <source>
        <dbReference type="EMBL" id="HIS31820.1"/>
    </source>
</evidence>
<accession>A0A9D1JK56</accession>
<keyword evidence="3" id="KW-0132">Cell division</keyword>
<dbReference type="InterPro" id="IPR005527">
    <property type="entry name" value="MinE"/>
</dbReference>